<dbReference type="InterPro" id="IPR023404">
    <property type="entry name" value="rSAM_horseshoe"/>
</dbReference>
<evidence type="ECO:0000256" key="1">
    <source>
        <dbReference type="ARBA" id="ARBA00001966"/>
    </source>
</evidence>
<protein>
    <submittedName>
        <fullName evidence="7">B12-binding domain-containing radical SAM protein</fullName>
    </submittedName>
</protein>
<comment type="cofactor">
    <cofactor evidence="1">
        <name>[4Fe-4S] cluster</name>
        <dbReference type="ChEBI" id="CHEBI:49883"/>
    </cofactor>
</comment>
<dbReference type="InterPro" id="IPR058240">
    <property type="entry name" value="rSAM_sf"/>
</dbReference>
<dbReference type="EMBL" id="CP030057">
    <property type="protein sequence ID" value="QOZ62015.1"/>
    <property type="molecule type" value="Genomic_DNA"/>
</dbReference>
<name>A0ABX6UKX6_9BRAD</name>
<evidence type="ECO:0000259" key="6">
    <source>
        <dbReference type="PROSITE" id="PS51918"/>
    </source>
</evidence>
<dbReference type="SFLD" id="SFLDG01082">
    <property type="entry name" value="B12-binding_domain_containing"/>
    <property type="match status" value="1"/>
</dbReference>
<dbReference type="SMART" id="SM00729">
    <property type="entry name" value="Elp3"/>
    <property type="match status" value="1"/>
</dbReference>
<keyword evidence="3" id="KW-0479">Metal-binding</keyword>
<dbReference type="CDD" id="cd01335">
    <property type="entry name" value="Radical_SAM"/>
    <property type="match status" value="1"/>
</dbReference>
<accession>A0ABX6UKX6</accession>
<dbReference type="InterPro" id="IPR034530">
    <property type="entry name" value="HpnP-like"/>
</dbReference>
<evidence type="ECO:0000256" key="5">
    <source>
        <dbReference type="ARBA" id="ARBA00023014"/>
    </source>
</evidence>
<gene>
    <name evidence="7" type="ORF">XH86_27190</name>
</gene>
<dbReference type="Gene3D" id="3.40.50.280">
    <property type="entry name" value="Cobalamin-binding domain"/>
    <property type="match status" value="1"/>
</dbReference>
<dbReference type="SFLD" id="SFLDF00303">
    <property type="entry name" value="hopanoid_C2-methyltransferase"/>
    <property type="match status" value="1"/>
</dbReference>
<sequence length="550" mass="60856">MASIRKFPGSSVNVPQPCNVLMLYPLFTAESFWSFGESCKLMGVRRPAAPLGLITVAAMLPESWTVKLIDCNTQPFCDEDLAWADVVFTGGMLPQQADTLRLIDKCRAAGKPVVVGGPDPTSSPHIYEKADFQVLGEAEGVIDEFIAAWDSGKRSGVFTAPKFQADVTKTPVPRFDLLRFEDYLYLGVQYSRGCPFTCEFCDIIELYGRVPRTKATEQMFVELERLYQMGYRGHLDFVDDNFIGNKKSLRQFLPQLAEWQRAHGYPFELSTEASVNLADDPELLELMGAANFFGIFVGIESPDPATLVAMRKKQNTRRNIAESIHKIYAAGMLVTAGFIVGFDNEKVSMADAMVDFIEEAAIPVAMVGLLYALPNTQLTRRLAKEGRLHPDHDLASTTGGDQCTGGINFDPVRPLREILTDYRNVLERIYSPAAYAGRVDKLMTLLDRSRQRHELADGDIRARVGAMETVHRVVTAIPEARGPLWQTFMNCAKRDTSSARIAVQMIAAYAHLGPFSRKVIDAIDARLAALDEQMPVPVLADGATAARNLA</sequence>
<dbReference type="SFLD" id="SFLDG01123">
    <property type="entry name" value="methyltransferase_(Class_B)"/>
    <property type="match status" value="1"/>
</dbReference>
<evidence type="ECO:0000313" key="7">
    <source>
        <dbReference type="EMBL" id="QOZ62015.1"/>
    </source>
</evidence>
<dbReference type="InterPro" id="IPR034466">
    <property type="entry name" value="Methyltransferase_Class_B"/>
</dbReference>
<evidence type="ECO:0000256" key="2">
    <source>
        <dbReference type="ARBA" id="ARBA00022691"/>
    </source>
</evidence>
<dbReference type="InterPro" id="IPR025274">
    <property type="entry name" value="DUF4070"/>
</dbReference>
<keyword evidence="4" id="KW-0408">Iron</keyword>
<dbReference type="Pfam" id="PF04055">
    <property type="entry name" value="Radical_SAM"/>
    <property type="match status" value="1"/>
</dbReference>
<evidence type="ECO:0000256" key="4">
    <source>
        <dbReference type="ARBA" id="ARBA00023004"/>
    </source>
</evidence>
<dbReference type="Gene3D" id="3.80.30.20">
    <property type="entry name" value="tm_1862 like domain"/>
    <property type="match status" value="1"/>
</dbReference>
<dbReference type="Proteomes" id="UP000593880">
    <property type="component" value="Chromosome"/>
</dbReference>
<evidence type="ECO:0000313" key="8">
    <source>
        <dbReference type="Proteomes" id="UP000593880"/>
    </source>
</evidence>
<reference evidence="7 8" key="1">
    <citation type="submission" date="2018-06" db="EMBL/GenBank/DDBJ databases">
        <title>Comparative genomics of rhizobia nodulating Arachis hypogaea in China.</title>
        <authorList>
            <person name="Li Y."/>
        </authorList>
    </citation>
    <scope>NUCLEOTIDE SEQUENCE [LARGE SCALE GENOMIC DNA]</scope>
    <source>
        <strain evidence="7 8">CCBAU 51658</strain>
    </source>
</reference>
<keyword evidence="5" id="KW-0411">Iron-sulfur</keyword>
<dbReference type="SFLD" id="SFLDS00029">
    <property type="entry name" value="Radical_SAM"/>
    <property type="match status" value="1"/>
</dbReference>
<dbReference type="InterPro" id="IPR051198">
    <property type="entry name" value="BchE-like"/>
</dbReference>
<dbReference type="PANTHER" id="PTHR43409:SF3">
    <property type="entry name" value="HYPOTHETICAL METHYLTRANSFERASE"/>
    <property type="match status" value="1"/>
</dbReference>
<dbReference type="PANTHER" id="PTHR43409">
    <property type="entry name" value="ANAEROBIC MAGNESIUM-PROTOPORPHYRIN IX MONOMETHYL ESTER CYCLASE-RELATED"/>
    <property type="match status" value="1"/>
</dbReference>
<dbReference type="SUPFAM" id="SSF102114">
    <property type="entry name" value="Radical SAM enzymes"/>
    <property type="match status" value="1"/>
</dbReference>
<feature type="domain" description="Radical SAM core" evidence="6">
    <location>
        <begin position="178"/>
        <end position="401"/>
    </location>
</feature>
<dbReference type="Pfam" id="PF13282">
    <property type="entry name" value="DUF4070"/>
    <property type="match status" value="1"/>
</dbReference>
<dbReference type="InterPro" id="IPR007197">
    <property type="entry name" value="rSAM"/>
</dbReference>
<proteinExistence type="predicted"/>
<keyword evidence="2" id="KW-0949">S-adenosyl-L-methionine</keyword>
<dbReference type="RefSeq" id="WP_128967598.1">
    <property type="nucleotide sequence ID" value="NZ_BMHC01000002.1"/>
</dbReference>
<evidence type="ECO:0000256" key="3">
    <source>
        <dbReference type="ARBA" id="ARBA00022723"/>
    </source>
</evidence>
<keyword evidence="8" id="KW-1185">Reference proteome</keyword>
<dbReference type="PROSITE" id="PS51918">
    <property type="entry name" value="RADICAL_SAM"/>
    <property type="match status" value="1"/>
</dbReference>
<dbReference type="InterPro" id="IPR006638">
    <property type="entry name" value="Elp3/MiaA/NifB-like_rSAM"/>
</dbReference>
<organism evidence="7 8">
    <name type="scientific">Bradyrhizobium guangdongense</name>
    <dbReference type="NCBI Taxonomy" id="1325090"/>
    <lineage>
        <taxon>Bacteria</taxon>
        <taxon>Pseudomonadati</taxon>
        <taxon>Pseudomonadota</taxon>
        <taxon>Alphaproteobacteria</taxon>
        <taxon>Hyphomicrobiales</taxon>
        <taxon>Nitrobacteraceae</taxon>
        <taxon>Bradyrhizobium</taxon>
    </lineage>
</organism>